<reference evidence="4" key="1">
    <citation type="journal article" date="2019" name="Int. J. Syst. Evol. Microbiol.">
        <title>The Global Catalogue of Microorganisms (GCM) 10K type strain sequencing project: providing services to taxonomists for standard genome sequencing and annotation.</title>
        <authorList>
            <consortium name="The Broad Institute Genomics Platform"/>
            <consortium name="The Broad Institute Genome Sequencing Center for Infectious Disease"/>
            <person name="Wu L."/>
            <person name="Ma J."/>
        </authorList>
    </citation>
    <scope>NUCLEOTIDE SEQUENCE [LARGE SCALE GENOMIC DNA]</scope>
    <source>
        <strain evidence="4">ZS-35-S2</strain>
    </source>
</reference>
<protein>
    <recommendedName>
        <fullName evidence="5">Cell division protein FtsL</fullName>
    </recommendedName>
</protein>
<accession>A0ABW5CL29</accession>
<dbReference type="EMBL" id="JBHUIJ010000008">
    <property type="protein sequence ID" value="MFD2237372.1"/>
    <property type="molecule type" value="Genomic_DNA"/>
</dbReference>
<evidence type="ECO:0000256" key="1">
    <source>
        <dbReference type="SAM" id="Coils"/>
    </source>
</evidence>
<sequence length="118" mass="13174">MLKTVDIVLVAIMLCVAGWTFGTKHEAELIEERLRVVERQIAQERDTISLLEADWALLDQPYRLQRLADAFAEELGLAPLEPEQVVAPDELPAEPVRLSPEQQNLIGDLADASRSSAR</sequence>
<gene>
    <name evidence="3" type="ORF">ACFSKQ_07820</name>
</gene>
<keyword evidence="1" id="KW-0175">Coiled coil</keyword>
<feature type="region of interest" description="Disordered" evidence="2">
    <location>
        <begin position="89"/>
        <end position="118"/>
    </location>
</feature>
<dbReference type="Proteomes" id="UP001597371">
    <property type="component" value="Unassembled WGS sequence"/>
</dbReference>
<proteinExistence type="predicted"/>
<evidence type="ECO:0008006" key="5">
    <source>
        <dbReference type="Google" id="ProtNLM"/>
    </source>
</evidence>
<name>A0ABW5CL29_9HYPH</name>
<organism evidence="3 4">
    <name type="scientific">Aureimonas populi</name>
    <dbReference type="NCBI Taxonomy" id="1701758"/>
    <lineage>
        <taxon>Bacteria</taxon>
        <taxon>Pseudomonadati</taxon>
        <taxon>Pseudomonadota</taxon>
        <taxon>Alphaproteobacteria</taxon>
        <taxon>Hyphomicrobiales</taxon>
        <taxon>Aurantimonadaceae</taxon>
        <taxon>Aureimonas</taxon>
    </lineage>
</organism>
<evidence type="ECO:0000313" key="4">
    <source>
        <dbReference type="Proteomes" id="UP001597371"/>
    </source>
</evidence>
<comment type="caution">
    <text evidence="3">The sequence shown here is derived from an EMBL/GenBank/DDBJ whole genome shotgun (WGS) entry which is preliminary data.</text>
</comment>
<evidence type="ECO:0000313" key="3">
    <source>
        <dbReference type="EMBL" id="MFD2237372.1"/>
    </source>
</evidence>
<keyword evidence="4" id="KW-1185">Reference proteome</keyword>
<feature type="coiled-coil region" evidence="1">
    <location>
        <begin position="27"/>
        <end position="54"/>
    </location>
</feature>
<dbReference type="RefSeq" id="WP_209736979.1">
    <property type="nucleotide sequence ID" value="NZ_CP072611.1"/>
</dbReference>
<evidence type="ECO:0000256" key="2">
    <source>
        <dbReference type="SAM" id="MobiDB-lite"/>
    </source>
</evidence>